<feature type="region of interest" description="Disordered" evidence="1">
    <location>
        <begin position="205"/>
        <end position="252"/>
    </location>
</feature>
<feature type="compositionally biased region" description="Basic and acidic residues" evidence="1">
    <location>
        <begin position="22"/>
        <end position="33"/>
    </location>
</feature>
<dbReference type="EMBL" id="JAAMPI010001242">
    <property type="protein sequence ID" value="KAF4626024.1"/>
    <property type="molecule type" value="Genomic_DNA"/>
</dbReference>
<feature type="region of interest" description="Disordered" evidence="1">
    <location>
        <begin position="22"/>
        <end position="119"/>
    </location>
</feature>
<sequence length="340" mass="38347">MGILNVKVSRYREDDEYYFNEERARGFRDEPKNRGGTWGGEPSYRGDQYRPSYNNGYQQGRREGFERWDGPTRGRGEMDKRKERYENLESPTKYDNRRRQDDSRRGVSHQNGKKELINSPVDKAFMSEIAHVPAGESVIVLVIGSDGWPSNKSSLYFLQANLQHLNIAVACAKYLVMNLRDFIRKDLLEDAARLWATMLGHPMAGAPERAPDEHPVAGESSSPRLPPIPGHESLVAQSTPLSGENRASSQNPISTLLGDDHRRAPLIKSPNSVKFLLSSSLSSSVEFPTFASIKFFNPASSTSPTKPNKRAEPVEFLCHVRYYKSRGRSKSFSNPGKPER</sequence>
<accession>A0A8H4VZY5</accession>
<dbReference type="Proteomes" id="UP000566819">
    <property type="component" value="Unassembled WGS sequence"/>
</dbReference>
<dbReference type="AlphaFoldDB" id="A0A8H4VZY5"/>
<evidence type="ECO:0000313" key="3">
    <source>
        <dbReference type="Proteomes" id="UP000566819"/>
    </source>
</evidence>
<protein>
    <submittedName>
        <fullName evidence="2">Uncharacterized protein</fullName>
    </submittedName>
</protein>
<proteinExistence type="predicted"/>
<gene>
    <name evidence="2" type="ORF">G7Y89_g12136</name>
</gene>
<organism evidence="2 3">
    <name type="scientific">Cudoniella acicularis</name>
    <dbReference type="NCBI Taxonomy" id="354080"/>
    <lineage>
        <taxon>Eukaryota</taxon>
        <taxon>Fungi</taxon>
        <taxon>Dikarya</taxon>
        <taxon>Ascomycota</taxon>
        <taxon>Pezizomycotina</taxon>
        <taxon>Leotiomycetes</taxon>
        <taxon>Helotiales</taxon>
        <taxon>Tricladiaceae</taxon>
        <taxon>Cudoniella</taxon>
    </lineage>
</organism>
<evidence type="ECO:0000256" key="1">
    <source>
        <dbReference type="SAM" id="MobiDB-lite"/>
    </source>
</evidence>
<reference evidence="2 3" key="1">
    <citation type="submission" date="2020-03" db="EMBL/GenBank/DDBJ databases">
        <title>Draft Genome Sequence of Cudoniella acicularis.</title>
        <authorList>
            <person name="Buettner E."/>
            <person name="Kellner H."/>
        </authorList>
    </citation>
    <scope>NUCLEOTIDE SEQUENCE [LARGE SCALE GENOMIC DNA]</scope>
    <source>
        <strain evidence="2 3">DSM 108380</strain>
    </source>
</reference>
<name>A0A8H4VZY5_9HELO</name>
<feature type="compositionally biased region" description="Basic and acidic residues" evidence="1">
    <location>
        <begin position="60"/>
        <end position="105"/>
    </location>
</feature>
<evidence type="ECO:0000313" key="2">
    <source>
        <dbReference type="EMBL" id="KAF4626024.1"/>
    </source>
</evidence>
<keyword evidence="3" id="KW-1185">Reference proteome</keyword>
<comment type="caution">
    <text evidence="2">The sequence shown here is derived from an EMBL/GenBank/DDBJ whole genome shotgun (WGS) entry which is preliminary data.</text>
</comment>
<feature type="compositionally biased region" description="Polar residues" evidence="1">
    <location>
        <begin position="235"/>
        <end position="252"/>
    </location>
</feature>